<dbReference type="STRING" id="657014.SAMN04488092_107184"/>
<dbReference type="AlphaFoldDB" id="A0A1H9GHH4"/>
<keyword evidence="2" id="KW-1185">Reference proteome</keyword>
<dbReference type="EMBL" id="FOEP01000007">
    <property type="protein sequence ID" value="SEQ49562.1"/>
    <property type="molecule type" value="Genomic_DNA"/>
</dbReference>
<gene>
    <name evidence="1" type="ORF">SAMN04488092_107184</name>
</gene>
<dbReference type="InterPro" id="IPR008320">
    <property type="entry name" value="UCP032025"/>
</dbReference>
<proteinExistence type="predicted"/>
<dbReference type="OrthoDB" id="9798292at2"/>
<evidence type="ECO:0008006" key="3">
    <source>
        <dbReference type="Google" id="ProtNLM"/>
    </source>
</evidence>
<sequence length="143" mass="15810">MSDHLNLIKLSVGTDGVEDLAAWQATPHAQTADGLPRHVTRMWPKREAELLQGGSIYWVIKGIVQCRQRILRLDEVTGQDGIRRCAIVLDPQVIRTNQALRRPFQGWRYLTATDAPADLSESRSTDDALPAELSAALADIGVL</sequence>
<organism evidence="1 2">
    <name type="scientific">Thalassovita taeanensis</name>
    <dbReference type="NCBI Taxonomy" id="657014"/>
    <lineage>
        <taxon>Bacteria</taxon>
        <taxon>Pseudomonadati</taxon>
        <taxon>Pseudomonadota</taxon>
        <taxon>Alphaproteobacteria</taxon>
        <taxon>Rhodobacterales</taxon>
        <taxon>Roseobacteraceae</taxon>
        <taxon>Thalassovita</taxon>
    </lineage>
</organism>
<name>A0A1H9GHH4_9RHOB</name>
<dbReference type="Pfam" id="PF07370">
    <property type="entry name" value="DUF1489"/>
    <property type="match status" value="1"/>
</dbReference>
<evidence type="ECO:0000313" key="2">
    <source>
        <dbReference type="Proteomes" id="UP000198634"/>
    </source>
</evidence>
<reference evidence="1 2" key="1">
    <citation type="submission" date="2016-10" db="EMBL/GenBank/DDBJ databases">
        <authorList>
            <person name="de Groot N.N."/>
        </authorList>
    </citation>
    <scope>NUCLEOTIDE SEQUENCE [LARGE SCALE GENOMIC DNA]</scope>
    <source>
        <strain evidence="1 2">DSM 22007</strain>
    </source>
</reference>
<dbReference type="PIRSF" id="PIRSF032025">
    <property type="entry name" value="UCP032025"/>
    <property type="match status" value="1"/>
</dbReference>
<dbReference type="RefSeq" id="WP_090270083.1">
    <property type="nucleotide sequence ID" value="NZ_FOEP01000007.1"/>
</dbReference>
<accession>A0A1H9GHH4</accession>
<dbReference type="Proteomes" id="UP000198634">
    <property type="component" value="Unassembled WGS sequence"/>
</dbReference>
<protein>
    <recommendedName>
        <fullName evidence="3">Lysophospholipase</fullName>
    </recommendedName>
</protein>
<evidence type="ECO:0000313" key="1">
    <source>
        <dbReference type="EMBL" id="SEQ49562.1"/>
    </source>
</evidence>